<dbReference type="AlphaFoldDB" id="A0A6V7WLV7"/>
<evidence type="ECO:0000313" key="1">
    <source>
        <dbReference type="EMBL" id="CAD2187977.1"/>
    </source>
</evidence>
<comment type="caution">
    <text evidence="1">The sequence shown here is derived from an EMBL/GenBank/DDBJ whole genome shotgun (WGS) entry which is preliminary data.</text>
</comment>
<sequence>MYECETCKACGYKFDLSPAEIRAVSNHIEGKSHKTSTKLQHEQAMREQHIANTIREIFGDDDIPTDVVPASHGYVHYDPSFYEHHARYLSPGNKTIYLTIKVNNVN</sequence>
<dbReference type="Proteomes" id="UP000580250">
    <property type="component" value="Unassembled WGS sequence"/>
</dbReference>
<name>A0A6V7WLV7_MELEN</name>
<organism evidence="1 2">
    <name type="scientific">Meloidogyne enterolobii</name>
    <name type="common">Root-knot nematode worm</name>
    <name type="synonym">Meloidogyne mayaguensis</name>
    <dbReference type="NCBI Taxonomy" id="390850"/>
    <lineage>
        <taxon>Eukaryota</taxon>
        <taxon>Metazoa</taxon>
        <taxon>Ecdysozoa</taxon>
        <taxon>Nematoda</taxon>
        <taxon>Chromadorea</taxon>
        <taxon>Rhabditida</taxon>
        <taxon>Tylenchina</taxon>
        <taxon>Tylenchomorpha</taxon>
        <taxon>Tylenchoidea</taxon>
        <taxon>Meloidogynidae</taxon>
        <taxon>Meloidogyninae</taxon>
        <taxon>Meloidogyne</taxon>
    </lineage>
</organism>
<gene>
    <name evidence="1" type="ORF">MENT_LOCUS40594</name>
</gene>
<proteinExistence type="predicted"/>
<evidence type="ECO:0000313" key="2">
    <source>
        <dbReference type="Proteomes" id="UP000580250"/>
    </source>
</evidence>
<reference evidence="1 2" key="1">
    <citation type="submission" date="2020-08" db="EMBL/GenBank/DDBJ databases">
        <authorList>
            <person name="Koutsovoulos G."/>
            <person name="Danchin GJ E."/>
        </authorList>
    </citation>
    <scope>NUCLEOTIDE SEQUENCE [LARGE SCALE GENOMIC DNA]</scope>
</reference>
<dbReference type="EMBL" id="CAJEWN010000665">
    <property type="protein sequence ID" value="CAD2187977.1"/>
    <property type="molecule type" value="Genomic_DNA"/>
</dbReference>
<protein>
    <submittedName>
        <fullName evidence="1">Uncharacterized protein</fullName>
    </submittedName>
</protein>
<accession>A0A6V7WLV7</accession>